<name>A0AAD9I2V9_9PEZI</name>
<protein>
    <submittedName>
        <fullName evidence="1">Uncharacterized protein</fullName>
    </submittedName>
</protein>
<organism evidence="1 2">
    <name type="scientific">Phyllachora maydis</name>
    <dbReference type="NCBI Taxonomy" id="1825666"/>
    <lineage>
        <taxon>Eukaryota</taxon>
        <taxon>Fungi</taxon>
        <taxon>Dikarya</taxon>
        <taxon>Ascomycota</taxon>
        <taxon>Pezizomycotina</taxon>
        <taxon>Sordariomycetes</taxon>
        <taxon>Sordariomycetidae</taxon>
        <taxon>Phyllachorales</taxon>
        <taxon>Phyllachoraceae</taxon>
        <taxon>Phyllachora</taxon>
    </lineage>
</organism>
<proteinExistence type="predicted"/>
<dbReference type="Proteomes" id="UP001217918">
    <property type="component" value="Unassembled WGS sequence"/>
</dbReference>
<reference evidence="1" key="1">
    <citation type="journal article" date="2023" name="Mol. Plant Microbe Interact.">
        <title>Elucidating the Obligate Nature and Biological Capacity of an Invasive Fungal Corn Pathogen.</title>
        <authorList>
            <person name="MacCready J.S."/>
            <person name="Roggenkamp E.M."/>
            <person name="Gdanetz K."/>
            <person name="Chilvers M.I."/>
        </authorList>
    </citation>
    <scope>NUCLEOTIDE SEQUENCE</scope>
    <source>
        <strain evidence="1">PM02</strain>
    </source>
</reference>
<accession>A0AAD9I2V9</accession>
<dbReference type="AlphaFoldDB" id="A0AAD9I2V9"/>
<gene>
    <name evidence="1" type="ORF">P8C59_004171</name>
</gene>
<sequence length="150" mass="17275">MAYIYRHRPWGSRLADTGRLATRETRNDECRSATSLYKRPATTGHRKWLRPSSPADQLDILKLIVSSARTFDSTDFTGHPLHHLITYFTTDRWRCTPLQRFASERLSRISRDTAGLWSIPHLAGELFGYARAGTPNDFSNLGIPKNWDRE</sequence>
<evidence type="ECO:0000313" key="1">
    <source>
        <dbReference type="EMBL" id="KAK2069610.1"/>
    </source>
</evidence>
<evidence type="ECO:0000313" key="2">
    <source>
        <dbReference type="Proteomes" id="UP001217918"/>
    </source>
</evidence>
<dbReference type="EMBL" id="JAQQPM010000003">
    <property type="protein sequence ID" value="KAK2069610.1"/>
    <property type="molecule type" value="Genomic_DNA"/>
</dbReference>
<keyword evidence="2" id="KW-1185">Reference proteome</keyword>
<comment type="caution">
    <text evidence="1">The sequence shown here is derived from an EMBL/GenBank/DDBJ whole genome shotgun (WGS) entry which is preliminary data.</text>
</comment>